<feature type="site" description="Raises pKa of active site His" evidence="6">
    <location>
        <position position="149"/>
    </location>
</feature>
<keyword evidence="2 6" id="KW-0808">Transferase</keyword>
<dbReference type="PANTHER" id="PTHR43369">
    <property type="entry name" value="PHOSPHORIBOSYLGLYCINAMIDE FORMYLTRANSFERASE"/>
    <property type="match status" value="1"/>
</dbReference>
<name>A0ABT5HEE3_9CAUL</name>
<gene>
    <name evidence="6 8" type="primary">purN</name>
    <name evidence="8" type="ORF">PQU98_00610</name>
</gene>
<evidence type="ECO:0000256" key="1">
    <source>
        <dbReference type="ARBA" id="ARBA00005054"/>
    </source>
</evidence>
<evidence type="ECO:0000256" key="4">
    <source>
        <dbReference type="ARBA" id="ARBA00038440"/>
    </source>
</evidence>
<dbReference type="EMBL" id="JAQQKV010000001">
    <property type="protein sequence ID" value="MDC7674623.1"/>
    <property type="molecule type" value="Genomic_DNA"/>
</dbReference>
<dbReference type="PROSITE" id="PS00373">
    <property type="entry name" value="GART"/>
    <property type="match status" value="1"/>
</dbReference>
<feature type="binding site" evidence="6">
    <location>
        <position position="69"/>
    </location>
    <ligand>
        <name>(6R)-10-formyltetrahydrofolate</name>
        <dbReference type="ChEBI" id="CHEBI:195366"/>
    </ligand>
</feature>
<dbReference type="CDD" id="cd08645">
    <property type="entry name" value="FMT_core_GART"/>
    <property type="match status" value="1"/>
</dbReference>
<feature type="active site" description="Proton donor" evidence="6">
    <location>
        <position position="113"/>
    </location>
</feature>
<comment type="similarity">
    <text evidence="4 6">Belongs to the GART family.</text>
</comment>
<dbReference type="Proteomes" id="UP001218579">
    <property type="component" value="Unassembled WGS sequence"/>
</dbReference>
<dbReference type="GO" id="GO:0004644">
    <property type="term" value="F:phosphoribosylglycinamide formyltransferase activity"/>
    <property type="evidence" value="ECO:0007669"/>
    <property type="project" value="UniProtKB-EC"/>
</dbReference>
<evidence type="ECO:0000259" key="7">
    <source>
        <dbReference type="Pfam" id="PF00551"/>
    </source>
</evidence>
<dbReference type="InterPro" id="IPR036477">
    <property type="entry name" value="Formyl_transf_N_sf"/>
</dbReference>
<dbReference type="InterPro" id="IPR004607">
    <property type="entry name" value="GART"/>
</dbReference>
<dbReference type="InterPro" id="IPR002376">
    <property type="entry name" value="Formyl_transf_N"/>
</dbReference>
<feature type="binding site" evidence="6">
    <location>
        <position position="111"/>
    </location>
    <ligand>
        <name>(6R)-10-formyltetrahydrofolate</name>
        <dbReference type="ChEBI" id="CHEBI:195366"/>
    </ligand>
</feature>
<evidence type="ECO:0000256" key="5">
    <source>
        <dbReference type="ARBA" id="ARBA00047664"/>
    </source>
</evidence>
<evidence type="ECO:0000313" key="8">
    <source>
        <dbReference type="EMBL" id="MDC7674623.1"/>
    </source>
</evidence>
<dbReference type="Pfam" id="PF00551">
    <property type="entry name" value="Formyl_trans_N"/>
    <property type="match status" value="1"/>
</dbReference>
<evidence type="ECO:0000256" key="3">
    <source>
        <dbReference type="ARBA" id="ARBA00022755"/>
    </source>
</evidence>
<sequence>MTPKPNAAIFISGRGSNMMALVEASRAADFPVAFTLVVSNDPAAAGLEWAASQGIATLAVDHKPYGKDREGHEREVDAALQAAGIELICLAGYMRILTPYLVNQWTGKMINIHPSLLPKYKGLHTHERAIEAGDAFGGCTVHWVSEGVDDGDIILQAQVPILDGDTPDDLAARVLIEEHKLYPAAVHHIYAR</sequence>
<dbReference type="Gene3D" id="3.40.50.170">
    <property type="entry name" value="Formyl transferase, N-terminal domain"/>
    <property type="match status" value="1"/>
</dbReference>
<feature type="binding site" evidence="6">
    <location>
        <begin position="94"/>
        <end position="97"/>
    </location>
    <ligand>
        <name>(6R)-10-formyltetrahydrofolate</name>
        <dbReference type="ChEBI" id="CHEBI:195366"/>
    </ligand>
</feature>
<evidence type="ECO:0000313" key="9">
    <source>
        <dbReference type="Proteomes" id="UP001218579"/>
    </source>
</evidence>
<keyword evidence="9" id="KW-1185">Reference proteome</keyword>
<evidence type="ECO:0000256" key="6">
    <source>
        <dbReference type="HAMAP-Rule" id="MF_01930"/>
    </source>
</evidence>
<dbReference type="InterPro" id="IPR001555">
    <property type="entry name" value="GART_AS"/>
</dbReference>
<protein>
    <recommendedName>
        <fullName evidence="6">Phosphoribosylglycinamide formyltransferase</fullName>
        <ecNumber evidence="6">2.1.2.2</ecNumber>
    </recommendedName>
    <alternativeName>
        <fullName evidence="6">5'-phosphoribosylglycinamide transformylase</fullName>
    </alternativeName>
    <alternativeName>
        <fullName evidence="6">GAR transformylase</fullName>
        <shortName evidence="6">GART</shortName>
    </alternativeName>
</protein>
<keyword evidence="3 6" id="KW-0658">Purine biosynthesis</keyword>
<comment type="catalytic activity">
    <reaction evidence="5 6">
        <text>N(1)-(5-phospho-beta-D-ribosyl)glycinamide + (6R)-10-formyltetrahydrofolate = N(2)-formyl-N(1)-(5-phospho-beta-D-ribosyl)glycinamide + (6S)-5,6,7,8-tetrahydrofolate + H(+)</text>
        <dbReference type="Rhea" id="RHEA:15053"/>
        <dbReference type="ChEBI" id="CHEBI:15378"/>
        <dbReference type="ChEBI" id="CHEBI:57453"/>
        <dbReference type="ChEBI" id="CHEBI:143788"/>
        <dbReference type="ChEBI" id="CHEBI:147286"/>
        <dbReference type="ChEBI" id="CHEBI:195366"/>
        <dbReference type="EC" id="2.1.2.2"/>
    </reaction>
</comment>
<reference evidence="8 9" key="1">
    <citation type="submission" date="2023-01" db="EMBL/GenBank/DDBJ databases">
        <title>Novel species of the genus Asticcacaulis isolated from rivers.</title>
        <authorList>
            <person name="Lu H."/>
        </authorList>
    </citation>
    <scope>NUCLEOTIDE SEQUENCE [LARGE SCALE GENOMIC DNA]</scope>
    <source>
        <strain evidence="8 9">LKC15W</strain>
    </source>
</reference>
<dbReference type="EC" id="2.1.2.2" evidence="6"/>
<dbReference type="NCBIfam" id="TIGR00639">
    <property type="entry name" value="PurN"/>
    <property type="match status" value="1"/>
</dbReference>
<feature type="binding site" evidence="6">
    <location>
        <begin position="15"/>
        <end position="17"/>
    </location>
    <ligand>
        <name>N(1)-(5-phospho-beta-D-ribosyl)glycinamide</name>
        <dbReference type="ChEBI" id="CHEBI:143788"/>
    </ligand>
</feature>
<dbReference type="HAMAP" id="MF_01930">
    <property type="entry name" value="PurN"/>
    <property type="match status" value="1"/>
</dbReference>
<organism evidence="8 9">
    <name type="scientific">Asticcacaulis machinosus</name>
    <dbReference type="NCBI Taxonomy" id="2984211"/>
    <lineage>
        <taxon>Bacteria</taxon>
        <taxon>Pseudomonadati</taxon>
        <taxon>Pseudomonadota</taxon>
        <taxon>Alphaproteobacteria</taxon>
        <taxon>Caulobacterales</taxon>
        <taxon>Caulobacteraceae</taxon>
        <taxon>Asticcacaulis</taxon>
    </lineage>
</organism>
<feature type="domain" description="Formyl transferase N-terminal" evidence="7">
    <location>
        <begin position="7"/>
        <end position="186"/>
    </location>
</feature>
<comment type="function">
    <text evidence="6">Catalyzes the transfer of a formyl group from 10-formyltetrahydrofolate to 5-phospho-ribosyl-glycinamide (GAR), producing 5-phospho-ribosyl-N-formylglycinamide (FGAR) and tetrahydrofolate.</text>
</comment>
<dbReference type="RefSeq" id="WP_272742949.1">
    <property type="nucleotide sequence ID" value="NZ_JAQQKV010000001.1"/>
</dbReference>
<comment type="pathway">
    <text evidence="1 6">Purine metabolism; IMP biosynthesis via de novo pathway; N(2)-formyl-N(1)-(5-phospho-D-ribosyl)glycinamide from N(1)-(5-phospho-D-ribosyl)glycinamide (10-formyl THF route): step 1/1.</text>
</comment>
<evidence type="ECO:0000256" key="2">
    <source>
        <dbReference type="ARBA" id="ARBA00022679"/>
    </source>
</evidence>
<accession>A0ABT5HEE3</accession>
<dbReference type="SUPFAM" id="SSF53328">
    <property type="entry name" value="Formyltransferase"/>
    <property type="match status" value="1"/>
</dbReference>
<comment type="caution">
    <text evidence="8">The sequence shown here is derived from an EMBL/GenBank/DDBJ whole genome shotgun (WGS) entry which is preliminary data.</text>
</comment>
<dbReference type="PANTHER" id="PTHR43369:SF2">
    <property type="entry name" value="PHOSPHORIBOSYLGLYCINAMIDE FORMYLTRANSFERASE"/>
    <property type="match status" value="1"/>
</dbReference>
<proteinExistence type="inferred from homology"/>